<dbReference type="Pfam" id="PF24963">
    <property type="entry name" value="DUF7768"/>
    <property type="match status" value="1"/>
</dbReference>
<name>A0A1U9ZA88_9CAUD</name>
<feature type="domain" description="DUF7768" evidence="1">
    <location>
        <begin position="2"/>
        <end position="103"/>
    </location>
</feature>
<dbReference type="KEGG" id="vg:40076442"/>
<reference evidence="2 3" key="1">
    <citation type="journal article" date="2019" name="Genomics">
        <title>Genomic analyses of a novel bacteriophage (VB_PmiS-Isfahan) within Siphoviridae family infecting Proteus mirabilis.</title>
        <authorList>
            <person name="Yazdi M."/>
            <person name="Bouzari M."/>
            <person name="Ghaemi E.A."/>
        </authorList>
    </citation>
    <scope>NUCLEOTIDE SEQUENCE [LARGE SCALE GENOMIC DNA]</scope>
</reference>
<dbReference type="RefSeq" id="YP_009600636.1">
    <property type="nucleotide sequence ID" value="NC_041925.1"/>
</dbReference>
<dbReference type="EMBL" id="KY742649">
    <property type="protein sequence ID" value="AQZ54627.1"/>
    <property type="molecule type" value="Genomic_DNA"/>
</dbReference>
<protein>
    <recommendedName>
        <fullName evidence="1">DUF7768 domain-containing protein</fullName>
    </recommendedName>
</protein>
<dbReference type="Gene3D" id="3.40.50.10400">
    <property type="entry name" value="Hypothetical protein PA1492"/>
    <property type="match status" value="1"/>
</dbReference>
<evidence type="ECO:0000313" key="3">
    <source>
        <dbReference type="Proteomes" id="UP000221468"/>
    </source>
</evidence>
<dbReference type="SUPFAM" id="SSF52309">
    <property type="entry name" value="N-(deoxy)ribosyltransferase-like"/>
    <property type="match status" value="1"/>
</dbReference>
<sequence length="111" mass="12698">MKLIYIAGPYRASCQLKTQRNIVRAESVGKRVLTQLTGWFPVIPHMNTAMWDFDPMLKTVSDKDYLDGTMEIMRRCDAVLAFDTSEGTRAEIAEAEKLGIPVYKRIEDVRN</sequence>
<evidence type="ECO:0000313" key="2">
    <source>
        <dbReference type="EMBL" id="AQZ54627.1"/>
    </source>
</evidence>
<accession>A0A1U9ZA88</accession>
<dbReference type="Proteomes" id="UP000221468">
    <property type="component" value="Segment"/>
</dbReference>
<dbReference type="OrthoDB" id="10843at10239"/>
<proteinExistence type="predicted"/>
<evidence type="ECO:0000259" key="1">
    <source>
        <dbReference type="Pfam" id="PF24963"/>
    </source>
</evidence>
<dbReference type="InterPro" id="IPR056670">
    <property type="entry name" value="DUF7768"/>
</dbReference>
<dbReference type="GeneID" id="40076442"/>
<organism evidence="2 3">
    <name type="scientific">Proteus phage VB_PmiS-Isfahan</name>
    <dbReference type="NCBI Taxonomy" id="1969841"/>
    <lineage>
        <taxon>Viruses</taxon>
        <taxon>Duplodnaviria</taxon>
        <taxon>Heunggongvirae</taxon>
        <taxon>Uroviricota</taxon>
        <taxon>Caudoviricetes</taxon>
        <taxon>Gorganvirus</taxon>
        <taxon>Gorganvirus isfahan</taxon>
    </lineage>
</organism>
<keyword evidence="3" id="KW-1185">Reference proteome</keyword>